<dbReference type="AlphaFoldDB" id="A0A2J7PVW2"/>
<dbReference type="Pfam" id="PF00254">
    <property type="entry name" value="FKBP_C"/>
    <property type="match status" value="1"/>
</dbReference>
<dbReference type="EMBL" id="NEVH01020942">
    <property type="protein sequence ID" value="PNF20469.1"/>
    <property type="molecule type" value="Genomic_DNA"/>
</dbReference>
<dbReference type="PANTHER" id="PTHR10516:SF443">
    <property type="entry name" value="FK506-BINDING PROTEIN 59-RELATED"/>
    <property type="match status" value="1"/>
</dbReference>
<evidence type="ECO:0000313" key="8">
    <source>
        <dbReference type="Proteomes" id="UP000235965"/>
    </source>
</evidence>
<dbReference type="GO" id="GO:0033017">
    <property type="term" value="C:sarcoplasmic reticulum membrane"/>
    <property type="evidence" value="ECO:0007669"/>
    <property type="project" value="TreeGrafter"/>
</dbReference>
<accession>A0A2J7PVW2</accession>
<dbReference type="InterPro" id="IPR001179">
    <property type="entry name" value="PPIase_FKBP_dom"/>
</dbReference>
<dbReference type="Gene3D" id="3.10.50.40">
    <property type="match status" value="1"/>
</dbReference>
<evidence type="ECO:0000256" key="5">
    <source>
        <dbReference type="PROSITE-ProRule" id="PRU00277"/>
    </source>
</evidence>
<dbReference type="GO" id="GO:0003755">
    <property type="term" value="F:peptidyl-prolyl cis-trans isomerase activity"/>
    <property type="evidence" value="ECO:0007669"/>
    <property type="project" value="UniProtKB-KW"/>
</dbReference>
<comment type="caution">
    <text evidence="7">The sequence shown here is derived from an EMBL/GenBank/DDBJ whole genome shotgun (WGS) entry which is preliminary data.</text>
</comment>
<dbReference type="EC" id="5.2.1.8" evidence="2 5"/>
<dbReference type="PROSITE" id="PS50059">
    <property type="entry name" value="FKBP_PPIASE"/>
    <property type="match status" value="1"/>
</dbReference>
<dbReference type="STRING" id="105785.A0A2J7PVW2"/>
<gene>
    <name evidence="7" type="primary">FKBP1B</name>
    <name evidence="7" type="ORF">B7P43_G07695</name>
</gene>
<dbReference type="InterPro" id="IPR050689">
    <property type="entry name" value="FKBP-type_PPIase"/>
</dbReference>
<dbReference type="OrthoDB" id="1902587at2759"/>
<protein>
    <recommendedName>
        <fullName evidence="2 5">peptidylprolyl isomerase</fullName>
        <ecNumber evidence="2 5">5.2.1.8</ecNumber>
    </recommendedName>
</protein>
<reference evidence="7 8" key="1">
    <citation type="submission" date="2017-12" db="EMBL/GenBank/DDBJ databases">
        <title>Hemimetabolous genomes reveal molecular basis of termite eusociality.</title>
        <authorList>
            <person name="Harrison M.C."/>
            <person name="Jongepier E."/>
            <person name="Robertson H.M."/>
            <person name="Arning N."/>
            <person name="Bitard-Feildel T."/>
            <person name="Chao H."/>
            <person name="Childers C.P."/>
            <person name="Dinh H."/>
            <person name="Doddapaneni H."/>
            <person name="Dugan S."/>
            <person name="Gowin J."/>
            <person name="Greiner C."/>
            <person name="Han Y."/>
            <person name="Hu H."/>
            <person name="Hughes D.S.T."/>
            <person name="Huylmans A.-K."/>
            <person name="Kemena C."/>
            <person name="Kremer L.P.M."/>
            <person name="Lee S.L."/>
            <person name="Lopez-Ezquerra A."/>
            <person name="Mallet L."/>
            <person name="Monroy-Kuhn J.M."/>
            <person name="Moser A."/>
            <person name="Murali S.C."/>
            <person name="Muzny D.M."/>
            <person name="Otani S."/>
            <person name="Piulachs M.-D."/>
            <person name="Poelchau M."/>
            <person name="Qu J."/>
            <person name="Schaub F."/>
            <person name="Wada-Katsumata A."/>
            <person name="Worley K.C."/>
            <person name="Xie Q."/>
            <person name="Ylla G."/>
            <person name="Poulsen M."/>
            <person name="Gibbs R.A."/>
            <person name="Schal C."/>
            <person name="Richards S."/>
            <person name="Belles X."/>
            <person name="Korb J."/>
            <person name="Bornberg-Bauer E."/>
        </authorList>
    </citation>
    <scope>NUCLEOTIDE SEQUENCE [LARGE SCALE GENOMIC DNA]</scope>
    <source>
        <tissue evidence="7">Whole body</tissue>
    </source>
</reference>
<sequence>MGVEVEVVSPGDGQTYPKTGQTVVVHYTGTLENGAKFDSSRDRGVPFKFRLGKGEVIKGWDQGVAQEFAIHIEQLTHCALPAVPKDHVCREAGKVFVSEIRDWQLLLAGEGMVSEALRQGAIKLTVKSLIRLWKTRPRRSEGAGHPEPTAYVLALQLLATFERIVPTN</sequence>
<comment type="catalytic activity">
    <reaction evidence="1 5">
        <text>[protein]-peptidylproline (omega=180) = [protein]-peptidylproline (omega=0)</text>
        <dbReference type="Rhea" id="RHEA:16237"/>
        <dbReference type="Rhea" id="RHEA-COMP:10747"/>
        <dbReference type="Rhea" id="RHEA-COMP:10748"/>
        <dbReference type="ChEBI" id="CHEBI:83833"/>
        <dbReference type="ChEBI" id="CHEBI:83834"/>
        <dbReference type="EC" id="5.2.1.8"/>
    </reaction>
</comment>
<dbReference type="Proteomes" id="UP000235965">
    <property type="component" value="Unassembled WGS sequence"/>
</dbReference>
<proteinExistence type="predicted"/>
<evidence type="ECO:0000256" key="2">
    <source>
        <dbReference type="ARBA" id="ARBA00013194"/>
    </source>
</evidence>
<dbReference type="SUPFAM" id="SSF54534">
    <property type="entry name" value="FKBP-like"/>
    <property type="match status" value="1"/>
</dbReference>
<keyword evidence="8" id="KW-1185">Reference proteome</keyword>
<evidence type="ECO:0000313" key="7">
    <source>
        <dbReference type="EMBL" id="PNF20469.1"/>
    </source>
</evidence>
<dbReference type="InterPro" id="IPR046357">
    <property type="entry name" value="PPIase_dom_sf"/>
</dbReference>
<feature type="domain" description="PPIase FKBP-type" evidence="6">
    <location>
        <begin position="20"/>
        <end position="64"/>
    </location>
</feature>
<name>A0A2J7PVW2_9NEOP</name>
<organism evidence="7 8">
    <name type="scientific">Cryptotermes secundus</name>
    <dbReference type="NCBI Taxonomy" id="105785"/>
    <lineage>
        <taxon>Eukaryota</taxon>
        <taxon>Metazoa</taxon>
        <taxon>Ecdysozoa</taxon>
        <taxon>Arthropoda</taxon>
        <taxon>Hexapoda</taxon>
        <taxon>Insecta</taxon>
        <taxon>Pterygota</taxon>
        <taxon>Neoptera</taxon>
        <taxon>Polyneoptera</taxon>
        <taxon>Dictyoptera</taxon>
        <taxon>Blattodea</taxon>
        <taxon>Blattoidea</taxon>
        <taxon>Termitoidae</taxon>
        <taxon>Kalotermitidae</taxon>
        <taxon>Cryptotermitinae</taxon>
        <taxon>Cryptotermes</taxon>
    </lineage>
</organism>
<keyword evidence="3 5" id="KW-0697">Rotamase</keyword>
<evidence type="ECO:0000256" key="4">
    <source>
        <dbReference type="ARBA" id="ARBA00023235"/>
    </source>
</evidence>
<evidence type="ECO:0000256" key="1">
    <source>
        <dbReference type="ARBA" id="ARBA00000971"/>
    </source>
</evidence>
<evidence type="ECO:0000256" key="3">
    <source>
        <dbReference type="ARBA" id="ARBA00023110"/>
    </source>
</evidence>
<dbReference type="PANTHER" id="PTHR10516">
    <property type="entry name" value="PEPTIDYL-PROLYL CIS-TRANS ISOMERASE"/>
    <property type="match status" value="1"/>
</dbReference>
<dbReference type="InParanoid" id="A0A2J7PVW2"/>
<evidence type="ECO:0000259" key="6">
    <source>
        <dbReference type="PROSITE" id="PS50059"/>
    </source>
</evidence>
<keyword evidence="4 5" id="KW-0413">Isomerase</keyword>